<dbReference type="EMBL" id="BQKA01000033">
    <property type="protein sequence ID" value="GJM50734.1"/>
    <property type="molecule type" value="Genomic_DNA"/>
</dbReference>
<organism evidence="3 5">
    <name type="scientific">Capnocytophaga catalasegens</name>
    <dbReference type="NCBI Taxonomy" id="1004260"/>
    <lineage>
        <taxon>Bacteria</taxon>
        <taxon>Pseudomonadati</taxon>
        <taxon>Bacteroidota</taxon>
        <taxon>Flavobacteriia</taxon>
        <taxon>Flavobacteriales</taxon>
        <taxon>Flavobacteriaceae</taxon>
        <taxon>Capnocytophaga</taxon>
    </lineage>
</organism>
<reference evidence="3 6" key="1">
    <citation type="submission" date="2021-11" db="EMBL/GenBank/DDBJ databases">
        <title>Draft genome sequence of Capnocytophaga sp. strain KC07075 isolated from cat oral cavity.</title>
        <authorList>
            <person name="Suzuki M."/>
            <person name="Imaoka K."/>
            <person name="Kimura M."/>
            <person name="Morikawa S."/>
            <person name="Maeda K."/>
        </authorList>
    </citation>
    <scope>NUCLEOTIDE SEQUENCE</scope>
    <source>
        <strain evidence="3">KC07075</strain>
        <strain evidence="4 6">KC07079</strain>
    </source>
</reference>
<evidence type="ECO:0000313" key="6">
    <source>
        <dbReference type="Proteomes" id="UP001208692"/>
    </source>
</evidence>
<gene>
    <name evidence="3" type="primary">yceI</name>
    <name evidence="3" type="ORF">RCZ15_17070</name>
    <name evidence="4" type="ORF">RCZ16_02050</name>
</gene>
<dbReference type="PANTHER" id="PTHR34406:SF1">
    <property type="entry name" value="PROTEIN YCEI"/>
    <property type="match status" value="1"/>
</dbReference>
<dbReference type="PROSITE" id="PS51257">
    <property type="entry name" value="PROKAR_LIPOPROTEIN"/>
    <property type="match status" value="1"/>
</dbReference>
<keyword evidence="1" id="KW-0732">Signal</keyword>
<evidence type="ECO:0000259" key="2">
    <source>
        <dbReference type="SMART" id="SM00867"/>
    </source>
</evidence>
<dbReference type="RefSeq" id="WP_264845490.1">
    <property type="nucleotide sequence ID" value="NZ_BPMA01000012.1"/>
</dbReference>
<dbReference type="SUPFAM" id="SSF101874">
    <property type="entry name" value="YceI-like"/>
    <property type="match status" value="1"/>
</dbReference>
<keyword evidence="6" id="KW-1185">Reference proteome</keyword>
<dbReference type="Gene3D" id="2.40.128.110">
    <property type="entry name" value="Lipid/polyisoprenoid-binding, YceI-like"/>
    <property type="match status" value="1"/>
</dbReference>
<feature type="signal peptide" evidence="1">
    <location>
        <begin position="1"/>
        <end position="19"/>
    </location>
</feature>
<protein>
    <submittedName>
        <fullName evidence="3">Lipid-binding protein</fullName>
    </submittedName>
</protein>
<proteinExistence type="predicted"/>
<dbReference type="Proteomes" id="UP001207736">
    <property type="component" value="Unassembled WGS sequence"/>
</dbReference>
<evidence type="ECO:0000313" key="4">
    <source>
        <dbReference type="EMBL" id="GJM51887.1"/>
    </source>
</evidence>
<evidence type="ECO:0000313" key="5">
    <source>
        <dbReference type="Proteomes" id="UP001207736"/>
    </source>
</evidence>
<name>A0AAV5AVS8_9FLAO</name>
<feature type="domain" description="Lipid/polyisoprenoid-binding YceI-like" evidence="2">
    <location>
        <begin position="44"/>
        <end position="216"/>
    </location>
</feature>
<evidence type="ECO:0000313" key="3">
    <source>
        <dbReference type="EMBL" id="GJM50734.1"/>
    </source>
</evidence>
<comment type="caution">
    <text evidence="3">The sequence shown here is derived from an EMBL/GenBank/DDBJ whole genome shotgun (WGS) entry which is preliminary data.</text>
</comment>
<dbReference type="SMART" id="SM00867">
    <property type="entry name" value="YceI"/>
    <property type="match status" value="1"/>
</dbReference>
<dbReference type="Proteomes" id="UP001208692">
    <property type="component" value="Unassembled WGS sequence"/>
</dbReference>
<dbReference type="InterPro" id="IPR036761">
    <property type="entry name" value="TTHA0802/YceI-like_sf"/>
</dbReference>
<dbReference type="PANTHER" id="PTHR34406">
    <property type="entry name" value="PROTEIN YCEI"/>
    <property type="match status" value="1"/>
</dbReference>
<dbReference type="EMBL" id="BQKB01000007">
    <property type="protein sequence ID" value="GJM51887.1"/>
    <property type="molecule type" value="Genomic_DNA"/>
</dbReference>
<accession>A0AAV5AVS8</accession>
<sequence length="217" mass="23343">MKKIVLSLAVITAFSVVSCKNNNNASATQATEQNMVEASAQASKYQVVPSETVIEWVGAKPAGKHNGTLSVSQGSVTVDNGNLINGEFTLDMNSITVLDLQGDEKGYLEGHLKGTAKPEDADHFFNVTKYPTGIFVLKSFDGTTATGDLTIKGTTKAVSFPAQVSITDNEVILTSKAFTINRVDFGINYGSKSVFDNLKDKFINDDIELLVKVKARK</sequence>
<dbReference type="AlphaFoldDB" id="A0AAV5AVS8"/>
<dbReference type="InterPro" id="IPR007372">
    <property type="entry name" value="Lipid/polyisoprenoid-bd_YceI"/>
</dbReference>
<evidence type="ECO:0000256" key="1">
    <source>
        <dbReference type="SAM" id="SignalP"/>
    </source>
</evidence>
<dbReference type="Pfam" id="PF04264">
    <property type="entry name" value="YceI"/>
    <property type="match status" value="1"/>
</dbReference>
<feature type="chain" id="PRO_5043831457" evidence="1">
    <location>
        <begin position="20"/>
        <end position="217"/>
    </location>
</feature>